<evidence type="ECO:0000313" key="3">
    <source>
        <dbReference type="Proteomes" id="UP001215280"/>
    </source>
</evidence>
<accession>A0AAD7NLI7</accession>
<keyword evidence="3" id="KW-1185">Reference proteome</keyword>
<feature type="compositionally biased region" description="Polar residues" evidence="1">
    <location>
        <begin position="228"/>
        <end position="241"/>
    </location>
</feature>
<evidence type="ECO:0000313" key="2">
    <source>
        <dbReference type="EMBL" id="KAJ7765956.1"/>
    </source>
</evidence>
<proteinExistence type="predicted"/>
<gene>
    <name evidence="2" type="ORF">DFH07DRAFT_1014581</name>
</gene>
<comment type="caution">
    <text evidence="2">The sequence shown here is derived from an EMBL/GenBank/DDBJ whole genome shotgun (WGS) entry which is preliminary data.</text>
</comment>
<dbReference type="AlphaFoldDB" id="A0AAD7NLI7"/>
<organism evidence="2 3">
    <name type="scientific">Mycena maculata</name>
    <dbReference type="NCBI Taxonomy" id="230809"/>
    <lineage>
        <taxon>Eukaryota</taxon>
        <taxon>Fungi</taxon>
        <taxon>Dikarya</taxon>
        <taxon>Basidiomycota</taxon>
        <taxon>Agaricomycotina</taxon>
        <taxon>Agaricomycetes</taxon>
        <taxon>Agaricomycetidae</taxon>
        <taxon>Agaricales</taxon>
        <taxon>Marasmiineae</taxon>
        <taxon>Mycenaceae</taxon>
        <taxon>Mycena</taxon>
    </lineage>
</organism>
<name>A0AAD7NLI7_9AGAR</name>
<sequence>MQVISTALTERLDLVPDPEHAGSHNGIPARYGVFINFENMSSDSSLFSAEASPKLTKLGVPLRRPLPTRVLAAVHADERLVAELAKKNPRILALNVAADAQADITESFDIEAVPSFVILTTLLVRIAGADAPALTQAMVTHAAEPVPAYTDATLPPDRRSFLHLLRVPEFKAITFGELFLEIRHRRTMNTNLKHIEWDPTGRVAQSADSSSPALATGAYFPEEGSVASGRNGNTGPRTSRSACDEGGGKHEIYRYSTTAGR</sequence>
<evidence type="ECO:0000256" key="1">
    <source>
        <dbReference type="SAM" id="MobiDB-lite"/>
    </source>
</evidence>
<protein>
    <recommendedName>
        <fullName evidence="4">Thioredoxin domain-containing protein</fullName>
    </recommendedName>
</protein>
<feature type="region of interest" description="Disordered" evidence="1">
    <location>
        <begin position="220"/>
        <end position="261"/>
    </location>
</feature>
<evidence type="ECO:0008006" key="4">
    <source>
        <dbReference type="Google" id="ProtNLM"/>
    </source>
</evidence>
<feature type="compositionally biased region" description="Basic and acidic residues" evidence="1">
    <location>
        <begin position="242"/>
        <end position="253"/>
    </location>
</feature>
<dbReference type="EMBL" id="JARJLG010000034">
    <property type="protein sequence ID" value="KAJ7765956.1"/>
    <property type="molecule type" value="Genomic_DNA"/>
</dbReference>
<dbReference type="Proteomes" id="UP001215280">
    <property type="component" value="Unassembled WGS sequence"/>
</dbReference>
<reference evidence="2" key="1">
    <citation type="submission" date="2023-03" db="EMBL/GenBank/DDBJ databases">
        <title>Massive genome expansion in bonnet fungi (Mycena s.s.) driven by repeated elements and novel gene families across ecological guilds.</title>
        <authorList>
            <consortium name="Lawrence Berkeley National Laboratory"/>
            <person name="Harder C.B."/>
            <person name="Miyauchi S."/>
            <person name="Viragh M."/>
            <person name="Kuo A."/>
            <person name="Thoen E."/>
            <person name="Andreopoulos B."/>
            <person name="Lu D."/>
            <person name="Skrede I."/>
            <person name="Drula E."/>
            <person name="Henrissat B."/>
            <person name="Morin E."/>
            <person name="Kohler A."/>
            <person name="Barry K."/>
            <person name="LaButti K."/>
            <person name="Morin E."/>
            <person name="Salamov A."/>
            <person name="Lipzen A."/>
            <person name="Mereny Z."/>
            <person name="Hegedus B."/>
            <person name="Baldrian P."/>
            <person name="Stursova M."/>
            <person name="Weitz H."/>
            <person name="Taylor A."/>
            <person name="Grigoriev I.V."/>
            <person name="Nagy L.G."/>
            <person name="Martin F."/>
            <person name="Kauserud H."/>
        </authorList>
    </citation>
    <scope>NUCLEOTIDE SEQUENCE</scope>
    <source>
        <strain evidence="2">CBHHK188m</strain>
    </source>
</reference>